<dbReference type="NCBIfam" id="TIGR00901">
    <property type="entry name" value="2A0125"/>
    <property type="match status" value="1"/>
</dbReference>
<dbReference type="InterPro" id="IPR024371">
    <property type="entry name" value="AcetylCoA_trans_1-like"/>
</dbReference>
<accession>A0A1I0BU67</accession>
<organism evidence="8 9">
    <name type="scientific">Marinobacter segnicrescens</name>
    <dbReference type="NCBI Taxonomy" id="430453"/>
    <lineage>
        <taxon>Bacteria</taxon>
        <taxon>Pseudomonadati</taxon>
        <taxon>Pseudomonadota</taxon>
        <taxon>Gammaproteobacteria</taxon>
        <taxon>Pseudomonadales</taxon>
        <taxon>Marinobacteraceae</taxon>
        <taxon>Marinobacter</taxon>
    </lineage>
</organism>
<name>A0A1I0BU67_9GAMM</name>
<feature type="transmembrane region" description="Helical" evidence="6">
    <location>
        <begin position="39"/>
        <end position="60"/>
    </location>
</feature>
<protein>
    <submittedName>
        <fullName evidence="8">MFS transporter, PAT family, beta-lactamase induction signal transducer AmpG</fullName>
    </submittedName>
</protein>
<feature type="transmembrane region" description="Helical" evidence="6">
    <location>
        <begin position="322"/>
        <end position="340"/>
    </location>
</feature>
<feature type="transmembrane region" description="Helical" evidence="6">
    <location>
        <begin position="202"/>
        <end position="222"/>
    </location>
</feature>
<evidence type="ECO:0000313" key="9">
    <source>
        <dbReference type="Proteomes" id="UP000198762"/>
    </source>
</evidence>
<feature type="transmembrane region" description="Helical" evidence="6">
    <location>
        <begin position="410"/>
        <end position="431"/>
    </location>
</feature>
<keyword evidence="4 6" id="KW-1133">Transmembrane helix</keyword>
<evidence type="ECO:0000256" key="2">
    <source>
        <dbReference type="ARBA" id="ARBA00022448"/>
    </source>
</evidence>
<dbReference type="GO" id="GO:0035348">
    <property type="term" value="P:acetyl-CoA transmembrane transport"/>
    <property type="evidence" value="ECO:0007669"/>
    <property type="project" value="InterPro"/>
</dbReference>
<feature type="domain" description="Major facilitator superfamily (MFS) profile" evidence="7">
    <location>
        <begin position="38"/>
        <end position="463"/>
    </location>
</feature>
<evidence type="ECO:0000256" key="4">
    <source>
        <dbReference type="ARBA" id="ARBA00022989"/>
    </source>
</evidence>
<dbReference type="PANTHER" id="PTHR12778:SF10">
    <property type="entry name" value="MAJOR FACILITATOR SUPERFAMILY DOMAIN-CONTAINING PROTEIN 3"/>
    <property type="match status" value="1"/>
</dbReference>
<evidence type="ECO:0000313" key="8">
    <source>
        <dbReference type="EMBL" id="SET10595.1"/>
    </source>
</evidence>
<dbReference type="STRING" id="430453.SAMN04487962_104176"/>
<feature type="transmembrane region" description="Helical" evidence="6">
    <location>
        <begin position="172"/>
        <end position="196"/>
    </location>
</feature>
<keyword evidence="5 6" id="KW-0472">Membrane</keyword>
<dbReference type="PANTHER" id="PTHR12778">
    <property type="entry name" value="SOLUTE CARRIER FAMILY 33 ACETYL-COA TRANSPORTER -RELATED"/>
    <property type="match status" value="1"/>
</dbReference>
<sequence>MNCRCSSTTSATDRSFAIFPRVDSVWLKETVYTFTRWQVIALLFLGFSAGLPFLLVFSTLNARLADVGVETATIGFFSWLGITYSIKVFWAPVVDRLRLPVLDRLLGKRRSWIFLAQAGIATGLFLMATVDPVVAPEMMALFGLLVAFSSATQDVAIDAYRIEIAPERLQAALASTYIFGYRLALLVAGAGALYLAEFWSWTVSYQVMALLVGVGMLTVLVVREPVVNHFEAAADIAHRVQAEAERRAHLPMGLAKLAGWFSAAVAGPFLDFFQRYRELALLILLTVAVYRISDIAMGVMANPFYLNFMGFSKTEVADVTKVFGFFMTIAGSMVGGVMVVRYGVRTILVLGAVMTAATNLLFVWLAQMPPDIVTLAVVVSADNLSGGIANVALIAWLSSMTSASFTATQYALFSSLMTLPGKFLGGFSGIVVADFGYAEFFLVAGAMGVPAILLSMYMLKNGQRLDERAPVKDASETGS</sequence>
<dbReference type="Pfam" id="PF07690">
    <property type="entry name" value="MFS_1"/>
    <property type="match status" value="1"/>
</dbReference>
<dbReference type="Proteomes" id="UP000198762">
    <property type="component" value="Unassembled WGS sequence"/>
</dbReference>
<dbReference type="InterPro" id="IPR004752">
    <property type="entry name" value="AmpG_permease/AT-1"/>
</dbReference>
<comment type="subcellular location">
    <subcellularLocation>
        <location evidence="1">Membrane</location>
        <topology evidence="1">Multi-pass membrane protein</topology>
    </subcellularLocation>
</comment>
<keyword evidence="3 6" id="KW-0812">Transmembrane</keyword>
<dbReference type="Gene3D" id="1.20.1250.20">
    <property type="entry name" value="MFS general substrate transporter like domains"/>
    <property type="match status" value="2"/>
</dbReference>
<dbReference type="EMBL" id="FOHZ01000004">
    <property type="protein sequence ID" value="SET10595.1"/>
    <property type="molecule type" value="Genomic_DNA"/>
</dbReference>
<gene>
    <name evidence="8" type="ORF">SAMN04487962_104176</name>
</gene>
<feature type="transmembrane region" description="Helical" evidence="6">
    <location>
        <begin position="111"/>
        <end position="128"/>
    </location>
</feature>
<dbReference type="AlphaFoldDB" id="A0A1I0BU67"/>
<feature type="transmembrane region" description="Helical" evidence="6">
    <location>
        <begin position="372"/>
        <end position="398"/>
    </location>
</feature>
<dbReference type="GO" id="GO:0008521">
    <property type="term" value="F:acetyl-CoA transmembrane transporter activity"/>
    <property type="evidence" value="ECO:0007669"/>
    <property type="project" value="InterPro"/>
</dbReference>
<dbReference type="InterPro" id="IPR011701">
    <property type="entry name" value="MFS"/>
</dbReference>
<feature type="transmembrane region" description="Helical" evidence="6">
    <location>
        <begin position="72"/>
        <end position="90"/>
    </location>
</feature>
<feature type="transmembrane region" description="Helical" evidence="6">
    <location>
        <begin position="437"/>
        <end position="459"/>
    </location>
</feature>
<feature type="transmembrane region" description="Helical" evidence="6">
    <location>
        <begin position="279"/>
        <end position="302"/>
    </location>
</feature>
<keyword evidence="9" id="KW-1185">Reference proteome</keyword>
<evidence type="ECO:0000256" key="3">
    <source>
        <dbReference type="ARBA" id="ARBA00022692"/>
    </source>
</evidence>
<feature type="transmembrane region" description="Helical" evidence="6">
    <location>
        <begin position="347"/>
        <end position="366"/>
    </location>
</feature>
<evidence type="ECO:0000256" key="5">
    <source>
        <dbReference type="ARBA" id="ARBA00023136"/>
    </source>
</evidence>
<dbReference type="InterPro" id="IPR036259">
    <property type="entry name" value="MFS_trans_sf"/>
</dbReference>
<dbReference type="PROSITE" id="PS50850">
    <property type="entry name" value="MFS"/>
    <property type="match status" value="1"/>
</dbReference>
<feature type="transmembrane region" description="Helical" evidence="6">
    <location>
        <begin position="140"/>
        <end position="160"/>
    </location>
</feature>
<dbReference type="SUPFAM" id="SSF103473">
    <property type="entry name" value="MFS general substrate transporter"/>
    <property type="match status" value="1"/>
</dbReference>
<evidence type="ECO:0000256" key="1">
    <source>
        <dbReference type="ARBA" id="ARBA00004141"/>
    </source>
</evidence>
<reference evidence="9" key="1">
    <citation type="submission" date="2016-10" db="EMBL/GenBank/DDBJ databases">
        <authorList>
            <person name="Varghese N."/>
            <person name="Submissions S."/>
        </authorList>
    </citation>
    <scope>NUCLEOTIDE SEQUENCE [LARGE SCALE GENOMIC DNA]</scope>
    <source>
        <strain evidence="9">CGMCC 1.6489</strain>
    </source>
</reference>
<evidence type="ECO:0000256" key="6">
    <source>
        <dbReference type="SAM" id="Phobius"/>
    </source>
</evidence>
<dbReference type="GO" id="GO:0016020">
    <property type="term" value="C:membrane"/>
    <property type="evidence" value="ECO:0007669"/>
    <property type="project" value="UniProtKB-SubCell"/>
</dbReference>
<proteinExistence type="predicted"/>
<dbReference type="InterPro" id="IPR020846">
    <property type="entry name" value="MFS_dom"/>
</dbReference>
<keyword evidence="2" id="KW-0813">Transport</keyword>
<dbReference type="Pfam" id="PF13000">
    <property type="entry name" value="Acatn"/>
    <property type="match status" value="1"/>
</dbReference>
<dbReference type="RefSeq" id="WP_425434076.1">
    <property type="nucleotide sequence ID" value="NZ_FOHZ01000004.1"/>
</dbReference>
<evidence type="ECO:0000259" key="7">
    <source>
        <dbReference type="PROSITE" id="PS50850"/>
    </source>
</evidence>